<evidence type="ECO:0000256" key="4">
    <source>
        <dbReference type="PROSITE-ProRule" id="PRU00146"/>
    </source>
</evidence>
<dbReference type="Gene3D" id="3.30.40.10">
    <property type="entry name" value="Zinc/RING finger domain, C3HC4 (zinc finger)"/>
    <property type="match status" value="1"/>
</dbReference>
<comment type="caution">
    <text evidence="6">The sequence shown here is derived from an EMBL/GenBank/DDBJ whole genome shotgun (WGS) entry which is preliminary data.</text>
</comment>
<dbReference type="EMBL" id="BDIP01007995">
    <property type="protein sequence ID" value="GCA64655.1"/>
    <property type="molecule type" value="Genomic_DNA"/>
</dbReference>
<evidence type="ECO:0000313" key="7">
    <source>
        <dbReference type="Proteomes" id="UP000265618"/>
    </source>
</evidence>
<dbReference type="InterPro" id="IPR013083">
    <property type="entry name" value="Znf_RING/FYVE/PHD"/>
</dbReference>
<feature type="non-terminal residue" evidence="6">
    <location>
        <position position="121"/>
    </location>
</feature>
<gene>
    <name evidence="6" type="ORF">KIPB_014926</name>
</gene>
<dbReference type="Proteomes" id="UP000265618">
    <property type="component" value="Unassembled WGS sequence"/>
</dbReference>
<dbReference type="OrthoDB" id="1903104at2759"/>
<dbReference type="InterPro" id="IPR019787">
    <property type="entry name" value="Znf_PHD-finger"/>
</dbReference>
<dbReference type="Pfam" id="PF23011">
    <property type="entry name" value="PHD-1st_NSD"/>
    <property type="match status" value="1"/>
</dbReference>
<proteinExistence type="predicted"/>
<dbReference type="InterPro" id="IPR001965">
    <property type="entry name" value="Znf_PHD"/>
</dbReference>
<keyword evidence="2 4" id="KW-0863">Zinc-finger</keyword>
<organism evidence="6 7">
    <name type="scientific">Kipferlia bialata</name>
    <dbReference type="NCBI Taxonomy" id="797122"/>
    <lineage>
        <taxon>Eukaryota</taxon>
        <taxon>Metamonada</taxon>
        <taxon>Carpediemonas-like organisms</taxon>
        <taxon>Kipferlia</taxon>
    </lineage>
</organism>
<sequence length="121" mass="13567">MSQDSKAVRLPPDTEPFPSQEILSNQDICAFCGVGDNTSNNEIVFCDGHCRRAFCMKCLGLRKVPQGDFYCDECKDNVGRCVFCNKSSRIWHHTCALPVDIDLSMPMGDQPNPALLQDYVF</sequence>
<dbReference type="SMART" id="SM00249">
    <property type="entry name" value="PHD"/>
    <property type="match status" value="1"/>
</dbReference>
<evidence type="ECO:0000313" key="6">
    <source>
        <dbReference type="EMBL" id="GCA64655.1"/>
    </source>
</evidence>
<keyword evidence="3" id="KW-0862">Zinc</keyword>
<protein>
    <recommendedName>
        <fullName evidence="5">PHD-type domain-containing protein</fullName>
    </recommendedName>
</protein>
<reference evidence="6 7" key="1">
    <citation type="journal article" date="2018" name="PLoS ONE">
        <title>The draft genome of Kipferlia bialata reveals reductive genome evolution in fornicate parasites.</title>
        <authorList>
            <person name="Tanifuji G."/>
            <person name="Takabayashi S."/>
            <person name="Kume K."/>
            <person name="Takagi M."/>
            <person name="Nakayama T."/>
            <person name="Kamikawa R."/>
            <person name="Inagaki Y."/>
            <person name="Hashimoto T."/>
        </authorList>
    </citation>
    <scope>NUCLEOTIDE SEQUENCE [LARGE SCALE GENOMIC DNA]</scope>
    <source>
        <strain evidence="6">NY0173</strain>
    </source>
</reference>
<dbReference type="AlphaFoldDB" id="A0A391NTZ4"/>
<dbReference type="InterPro" id="IPR011011">
    <property type="entry name" value="Znf_FYVE_PHD"/>
</dbReference>
<keyword evidence="1" id="KW-0479">Metal-binding</keyword>
<name>A0A391NTZ4_9EUKA</name>
<dbReference type="PROSITE" id="PS50016">
    <property type="entry name" value="ZF_PHD_2"/>
    <property type="match status" value="1"/>
</dbReference>
<feature type="domain" description="PHD-type" evidence="5">
    <location>
        <begin position="26"/>
        <end position="77"/>
    </location>
</feature>
<dbReference type="GO" id="GO:0008270">
    <property type="term" value="F:zinc ion binding"/>
    <property type="evidence" value="ECO:0007669"/>
    <property type="project" value="UniProtKB-KW"/>
</dbReference>
<dbReference type="SUPFAM" id="SSF57903">
    <property type="entry name" value="FYVE/PHD zinc finger"/>
    <property type="match status" value="1"/>
</dbReference>
<evidence type="ECO:0000259" key="5">
    <source>
        <dbReference type="PROSITE" id="PS50016"/>
    </source>
</evidence>
<keyword evidence="7" id="KW-1185">Reference proteome</keyword>
<evidence type="ECO:0000256" key="3">
    <source>
        <dbReference type="ARBA" id="ARBA00022833"/>
    </source>
</evidence>
<accession>A0A391NTZ4</accession>
<evidence type="ECO:0000256" key="1">
    <source>
        <dbReference type="ARBA" id="ARBA00022723"/>
    </source>
</evidence>
<dbReference type="InterPro" id="IPR059153">
    <property type="entry name" value="NSD_PHD-1st"/>
</dbReference>
<evidence type="ECO:0000256" key="2">
    <source>
        <dbReference type="ARBA" id="ARBA00022771"/>
    </source>
</evidence>